<comment type="caution">
    <text evidence="2">The sequence shown here is derived from an EMBL/GenBank/DDBJ whole genome shotgun (WGS) entry which is preliminary data.</text>
</comment>
<evidence type="ECO:0000256" key="1">
    <source>
        <dbReference type="SAM" id="MobiDB-lite"/>
    </source>
</evidence>
<gene>
    <name evidence="2" type="ORF">DGYR_LOCUS12946</name>
</gene>
<feature type="compositionally biased region" description="Basic residues" evidence="1">
    <location>
        <begin position="242"/>
        <end position="257"/>
    </location>
</feature>
<feature type="region of interest" description="Disordered" evidence="1">
    <location>
        <begin position="242"/>
        <end position="278"/>
    </location>
</feature>
<dbReference type="Proteomes" id="UP000549394">
    <property type="component" value="Unassembled WGS sequence"/>
</dbReference>
<organism evidence="2 3">
    <name type="scientific">Dimorphilus gyrociliatus</name>
    <dbReference type="NCBI Taxonomy" id="2664684"/>
    <lineage>
        <taxon>Eukaryota</taxon>
        <taxon>Metazoa</taxon>
        <taxon>Spiralia</taxon>
        <taxon>Lophotrochozoa</taxon>
        <taxon>Annelida</taxon>
        <taxon>Polychaeta</taxon>
        <taxon>Polychaeta incertae sedis</taxon>
        <taxon>Dinophilidae</taxon>
        <taxon>Dimorphilus</taxon>
    </lineage>
</organism>
<keyword evidence="3" id="KW-1185">Reference proteome</keyword>
<reference evidence="2 3" key="1">
    <citation type="submission" date="2020-08" db="EMBL/GenBank/DDBJ databases">
        <authorList>
            <person name="Hejnol A."/>
        </authorList>
    </citation>
    <scope>NUCLEOTIDE SEQUENCE [LARGE SCALE GENOMIC DNA]</scope>
</reference>
<dbReference type="PANTHER" id="PTHR15750">
    <property type="entry name" value="VASOHIBIN-1-LIKE ISOFORM X2"/>
    <property type="match status" value="1"/>
</dbReference>
<proteinExistence type="predicted"/>
<dbReference type="GO" id="GO:0005737">
    <property type="term" value="C:cytoplasm"/>
    <property type="evidence" value="ECO:0007669"/>
    <property type="project" value="InterPro"/>
</dbReference>
<dbReference type="AlphaFoldDB" id="A0A7I8WBU0"/>
<dbReference type="Pfam" id="PF14822">
    <property type="entry name" value="Vasohibin"/>
    <property type="match status" value="1"/>
</dbReference>
<feature type="compositionally biased region" description="Basic and acidic residues" evidence="1">
    <location>
        <begin position="263"/>
        <end position="278"/>
    </location>
</feature>
<evidence type="ECO:0000313" key="3">
    <source>
        <dbReference type="Proteomes" id="UP000549394"/>
    </source>
</evidence>
<name>A0A7I8WBU0_9ANNE</name>
<protein>
    <submittedName>
        <fullName evidence="2">DgyrCDS13798</fullName>
    </submittedName>
</protein>
<sequence length="278" mass="32236">MTSAKTPSEDEYYDGRVLIYVKKNGFPVDDFAWEKLHRFASKSSLEGEKSEKNSNLPSIGLARARTAISNCLEMQHKVNLVQRYMKELHYNFTDTQSFDVGKYRPITGLMNLAKEMIKESLPIKCLEATLCSLIIDYKKCYENNMHKLKTAKIGSPLTHDQYSYEKIPWKGVTINFDKISEQDLVKEIDKHSKFMRLQSKSMETVQNAYMRKCPTLKGHTMPVIMKTRAIITASYKPKISYKKRSRLKNCKSAKVKRTPQTSSKEERRQSPEEIDLRV</sequence>
<dbReference type="EMBL" id="CAJFCJ010000028">
    <property type="protein sequence ID" value="CAD5125597.1"/>
    <property type="molecule type" value="Genomic_DNA"/>
</dbReference>
<dbReference type="OrthoDB" id="9974232at2759"/>
<dbReference type="InterPro" id="IPR028131">
    <property type="entry name" value="VASH1"/>
</dbReference>
<dbReference type="PANTHER" id="PTHR15750:SF2">
    <property type="entry name" value="VASOHIBIN"/>
    <property type="match status" value="1"/>
</dbReference>
<accession>A0A7I8WBU0</accession>
<evidence type="ECO:0000313" key="2">
    <source>
        <dbReference type="EMBL" id="CAD5125597.1"/>
    </source>
</evidence>